<feature type="transmembrane region" description="Helical" evidence="6">
    <location>
        <begin position="628"/>
        <end position="649"/>
    </location>
</feature>
<feature type="transmembrane region" description="Helical" evidence="6">
    <location>
        <begin position="715"/>
        <end position="734"/>
    </location>
</feature>
<dbReference type="RefSeq" id="WP_044849446.1">
    <property type="nucleotide sequence ID" value="NZ_CP016174.1"/>
</dbReference>
<feature type="transmembrane region" description="Helical" evidence="6">
    <location>
        <begin position="402"/>
        <end position="424"/>
    </location>
</feature>
<keyword evidence="3 6" id="KW-0812">Transmembrane</keyword>
<protein>
    <submittedName>
        <fullName evidence="8">Permease</fullName>
    </submittedName>
</protein>
<dbReference type="eggNOG" id="COG0577">
    <property type="taxonomic scope" value="Bacteria"/>
</dbReference>
<comment type="subcellular location">
    <subcellularLocation>
        <location evidence="1">Cell membrane</location>
        <topology evidence="1">Multi-pass membrane protein</topology>
    </subcellularLocation>
</comment>
<sequence>MNSFQLAMRVLRVDRRTRTSAILTAVGVAVATSLVLLLASLPGATQARSQRAIWQDIHSYYSSSGEAQRPAPLLMAANKDYSGDREITRVDIAQTGTSPMLSLPPGIPKLPGPGEAVVSPALGKLIQSTPSAQLGDRFGKLVDSLGPDSLMYPEQLVAIVGHTPESMPQSAQAADGFPDKQAKPDPLLELLAWVGVIVLLVPSLVLVASSARLTAARREVRMAALRLAGATPGQVTKIVAGETALSAIVGALLGILVAPALQGLSTFVPWGGGTWLASDFSLSLGSTIAVAVAIPLLVVFAGVLGIRRVLKTPLFAASAHARKPLHWWRLLAVPVSGAFFLFAVSQENGNLGMVMFGLFLLVASAAIIGPWVTSAVGGTFVRVWRKPASLLAGRRLRDDPKSAYRATAGVVLAVFTGSMALTLLPSFESMAGGGRTFKDEVLYADADVAQAQQVVDKTNATLARNGITEKAVAVGQVYLASGEMRSDGSQSLNRAFVMTCEDAVKLLRVNIGGSCQPGPAIYSSYKIDPAQFRVTGKWNQAGVPFAANIPAHTFPQSEKDTYSTIVIDPALVPAGVKPENVDVVVPTTPSNGEVVRTALVGAAPGQEVGSRGLHLIGQQQELGDLRRVTVIGLIAAGVLAGCSAAVATAGSVMDRRRTFGALIAAGTPVRVLARALRMEAALPAMVATIGAGVVGIGVGMGLYSMVEKDPVVLSPWLLAPVVLGIGVALLGASVSTPALKRVQSEPLADE</sequence>
<evidence type="ECO:0000256" key="1">
    <source>
        <dbReference type="ARBA" id="ARBA00004651"/>
    </source>
</evidence>
<feature type="domain" description="ABC3 transporter permease C-terminal" evidence="7">
    <location>
        <begin position="196"/>
        <end position="313"/>
    </location>
</feature>
<evidence type="ECO:0000313" key="9">
    <source>
        <dbReference type="Proteomes" id="UP000093695"/>
    </source>
</evidence>
<dbReference type="Proteomes" id="UP000093695">
    <property type="component" value="Chromosome"/>
</dbReference>
<feature type="transmembrane region" description="Helical" evidence="6">
    <location>
        <begin position="190"/>
        <end position="211"/>
    </location>
</feature>
<evidence type="ECO:0000259" key="7">
    <source>
        <dbReference type="Pfam" id="PF02687"/>
    </source>
</evidence>
<dbReference type="AlphaFoldDB" id="A0A193BQ22"/>
<accession>A0A193BQ22</accession>
<proteinExistence type="predicted"/>
<keyword evidence="2" id="KW-1003">Cell membrane</keyword>
<dbReference type="STRING" id="31958.SD37_00540"/>
<dbReference type="EMBL" id="CP016174">
    <property type="protein sequence ID" value="ANN14289.1"/>
    <property type="molecule type" value="Genomic_DNA"/>
</dbReference>
<feature type="transmembrane region" description="Helical" evidence="6">
    <location>
        <begin position="356"/>
        <end position="381"/>
    </location>
</feature>
<feature type="transmembrane region" description="Helical" evidence="6">
    <location>
        <begin position="327"/>
        <end position="344"/>
    </location>
</feature>
<feature type="transmembrane region" description="Helical" evidence="6">
    <location>
        <begin position="244"/>
        <end position="264"/>
    </location>
</feature>
<gene>
    <name evidence="8" type="ORF">SD37_00540</name>
</gene>
<reference evidence="8 9" key="1">
    <citation type="journal article" date="2015" name="Genome Announc.">
        <title>Draft Genome Sequence of Norvancomycin-Producing Strain Amycolatopsis orientalis CPCC200066.</title>
        <authorList>
            <person name="Lei X."/>
            <person name="Yuan F."/>
            <person name="Shi Y."/>
            <person name="Li X."/>
            <person name="Wang L."/>
            <person name="Hong B."/>
        </authorList>
    </citation>
    <scope>NUCLEOTIDE SEQUENCE [LARGE SCALE GENOMIC DNA]</scope>
    <source>
        <strain evidence="8 9">B-37</strain>
    </source>
</reference>
<organism evidence="8 9">
    <name type="scientific">Amycolatopsis orientalis</name>
    <name type="common">Nocardia orientalis</name>
    <dbReference type="NCBI Taxonomy" id="31958"/>
    <lineage>
        <taxon>Bacteria</taxon>
        <taxon>Bacillati</taxon>
        <taxon>Actinomycetota</taxon>
        <taxon>Actinomycetes</taxon>
        <taxon>Pseudonocardiales</taxon>
        <taxon>Pseudonocardiaceae</taxon>
        <taxon>Amycolatopsis</taxon>
    </lineage>
</organism>
<evidence type="ECO:0000256" key="5">
    <source>
        <dbReference type="ARBA" id="ARBA00023136"/>
    </source>
</evidence>
<feature type="transmembrane region" description="Helical" evidence="6">
    <location>
        <begin position="680"/>
        <end position="703"/>
    </location>
</feature>
<dbReference type="KEGG" id="aori:SD37_00540"/>
<evidence type="ECO:0000256" key="6">
    <source>
        <dbReference type="SAM" id="Phobius"/>
    </source>
</evidence>
<keyword evidence="5 6" id="KW-0472">Membrane</keyword>
<dbReference type="Pfam" id="PF02687">
    <property type="entry name" value="FtsX"/>
    <property type="match status" value="2"/>
</dbReference>
<dbReference type="InterPro" id="IPR003838">
    <property type="entry name" value="ABC3_permease_C"/>
</dbReference>
<evidence type="ECO:0000313" key="8">
    <source>
        <dbReference type="EMBL" id="ANN14289.1"/>
    </source>
</evidence>
<feature type="domain" description="ABC3 transporter permease C-terminal" evidence="7">
    <location>
        <begin position="633"/>
        <end position="734"/>
    </location>
</feature>
<keyword evidence="4 6" id="KW-1133">Transmembrane helix</keyword>
<name>A0A193BQ22_AMYOR</name>
<evidence type="ECO:0000256" key="4">
    <source>
        <dbReference type="ARBA" id="ARBA00022989"/>
    </source>
</evidence>
<keyword evidence="9" id="KW-1185">Reference proteome</keyword>
<evidence type="ECO:0000256" key="3">
    <source>
        <dbReference type="ARBA" id="ARBA00022692"/>
    </source>
</evidence>
<evidence type="ECO:0000256" key="2">
    <source>
        <dbReference type="ARBA" id="ARBA00022475"/>
    </source>
</evidence>
<feature type="transmembrane region" description="Helical" evidence="6">
    <location>
        <begin position="284"/>
        <end position="306"/>
    </location>
</feature>
<dbReference type="GO" id="GO:0005886">
    <property type="term" value="C:plasma membrane"/>
    <property type="evidence" value="ECO:0007669"/>
    <property type="project" value="UniProtKB-SubCell"/>
</dbReference>